<dbReference type="EMBL" id="CP000860">
    <property type="protein sequence ID" value="ACA58621.1"/>
    <property type="molecule type" value="Genomic_DNA"/>
</dbReference>
<reference evidence="2 3" key="2">
    <citation type="journal article" date="2008" name="Science">
        <title>Environmental genomics reveals a single-species ecosystem deep within Earth.</title>
        <authorList>
            <person name="Chivian D."/>
            <person name="Brodie E.L."/>
            <person name="Alm E.J."/>
            <person name="Culley D.E."/>
            <person name="Dehal P.S."/>
            <person name="Desantis T.Z."/>
            <person name="Gihring T.M."/>
            <person name="Lapidus A."/>
            <person name="Lin L.H."/>
            <person name="Lowry S.R."/>
            <person name="Moser D.P."/>
            <person name="Richardson P.M."/>
            <person name="Southam G."/>
            <person name="Wanger G."/>
            <person name="Pratt L.M."/>
            <person name="Andersen G.L."/>
            <person name="Hazen T.C."/>
            <person name="Brockman F.J."/>
            <person name="Arkin A.P."/>
            <person name="Onstott T.C."/>
        </authorList>
    </citation>
    <scope>NUCLEOTIDE SEQUENCE [LARGE SCALE GENOMIC DNA]</scope>
    <source>
        <strain evidence="2 3">MP104C</strain>
    </source>
</reference>
<dbReference type="InterPro" id="IPR024300">
    <property type="entry name" value="SipL_SPOCS_dom"/>
</dbReference>
<dbReference type="Proteomes" id="UP000008544">
    <property type="component" value="Chromosome"/>
</dbReference>
<dbReference type="Pfam" id="PF12673">
    <property type="entry name" value="SipL"/>
    <property type="match status" value="3"/>
</dbReference>
<dbReference type="OrthoDB" id="9779340at2"/>
<feature type="domain" description="SipL SPOCS" evidence="1">
    <location>
        <begin position="199"/>
        <end position="278"/>
    </location>
</feature>
<dbReference type="eggNOG" id="COG1388">
    <property type="taxonomic scope" value="Bacteria"/>
</dbReference>
<evidence type="ECO:0000259" key="1">
    <source>
        <dbReference type="Pfam" id="PF12673"/>
    </source>
</evidence>
<reference evidence="3" key="1">
    <citation type="submission" date="2007-10" db="EMBL/GenBank/DDBJ databases">
        <title>Complete sequence of chromosome of Desulforudis audaxviator MP104C.</title>
        <authorList>
            <person name="Copeland A."/>
            <person name="Lucas S."/>
            <person name="Lapidus A."/>
            <person name="Barry K."/>
            <person name="Glavina del Rio T."/>
            <person name="Dalin E."/>
            <person name="Tice H."/>
            <person name="Bruce D."/>
            <person name="Pitluck S."/>
            <person name="Lowry S.R."/>
            <person name="Larimer F."/>
            <person name="Land M.L."/>
            <person name="Hauser L."/>
            <person name="Kyrpides N."/>
            <person name="Ivanova N.N."/>
            <person name="Richardson P."/>
        </authorList>
    </citation>
    <scope>NUCLEOTIDE SEQUENCE [LARGE SCALE GENOMIC DNA]</scope>
    <source>
        <strain evidence="3">MP104C</strain>
    </source>
</reference>
<sequence length="481" mass="53783">MTHKLKVKVLCQEETVQQVIGEKTVQTVVRGVVIIPQPKPPAEQILAVRAQVEEQEIDVIPDKVIVQGKLVLNITFVADIKTQPVHHVRGQLEFAESLHIPGTRPGMDVVKQITIEKVRGEVDPRDSRRIVVTMILRIFVKVVEVEPKQLLIDLLGAENRFKTEPVKLDVVKAVGARQVVISDQFDVLRQFEGKKPCPEEVLDVIADVVVTRKEVILEKVIVEGVLIVQVIYVADWPTQPVHHAHFEIPFTAFVELTGARPGDMVSVQVQIEDVTTRVKNDCEIMIAAVLNVKARIVEQIKKKLVVQIDKDLLKCLLFEDAIRPVILFLDQILNEEDMVQVTIREVVNIPQQKPDAQKILEAMVTNIEVTETDVIPNKVIVRGVVTVKVVYVADRPDQPVHAFTVDIPFTTFVDVPGAVPGAAVNVMVDAEFVQAAIEDARRVVIKLVLRVTVRVTDIVQRQVFECLRPGAVIECLLPPKP</sequence>
<dbReference type="STRING" id="477974.Daud_0052"/>
<dbReference type="HOGENOM" id="CLU_037106_0_0_9"/>
<dbReference type="RefSeq" id="WP_012301215.1">
    <property type="nucleotide sequence ID" value="NC_010424.1"/>
</dbReference>
<evidence type="ECO:0000313" key="2">
    <source>
        <dbReference type="EMBL" id="ACA58621.1"/>
    </source>
</evidence>
<dbReference type="AlphaFoldDB" id="B1I122"/>
<feature type="domain" description="SipL SPOCS" evidence="1">
    <location>
        <begin position="42"/>
        <end position="118"/>
    </location>
</feature>
<name>B1I122_DESAP</name>
<organism evidence="2 3">
    <name type="scientific">Desulforudis audaxviator (strain MP104C)</name>
    <dbReference type="NCBI Taxonomy" id="477974"/>
    <lineage>
        <taxon>Bacteria</taxon>
        <taxon>Bacillati</taxon>
        <taxon>Bacillota</taxon>
        <taxon>Clostridia</taxon>
        <taxon>Thermoanaerobacterales</taxon>
        <taxon>Candidatus Desulforudaceae</taxon>
        <taxon>Candidatus Desulforudis</taxon>
    </lineage>
</organism>
<feature type="domain" description="SipL SPOCS" evidence="1">
    <location>
        <begin position="355"/>
        <end position="437"/>
    </location>
</feature>
<protein>
    <recommendedName>
        <fullName evidence="1">SipL SPOCS domain-containing protein</fullName>
    </recommendedName>
</protein>
<gene>
    <name evidence="2" type="ordered locus">Daud_0052</name>
</gene>
<keyword evidence="3" id="KW-1185">Reference proteome</keyword>
<dbReference type="KEGG" id="dau:Daud_0052"/>
<accession>B1I122</accession>
<evidence type="ECO:0000313" key="3">
    <source>
        <dbReference type="Proteomes" id="UP000008544"/>
    </source>
</evidence>
<proteinExistence type="predicted"/>